<evidence type="ECO:0000256" key="1">
    <source>
        <dbReference type="SAM" id="Phobius"/>
    </source>
</evidence>
<name>A0AAN5CI16_9BILA</name>
<gene>
    <name evidence="2" type="ORF">PMAYCL1PPCAC_15002</name>
</gene>
<dbReference type="PANTHER" id="PTHR31748:SF1">
    <property type="entry name" value="SERPENTINE RECEPTOR, CLASS V"/>
    <property type="match status" value="1"/>
</dbReference>
<feature type="non-terminal residue" evidence="2">
    <location>
        <position position="269"/>
    </location>
</feature>
<keyword evidence="1" id="KW-0812">Transmembrane</keyword>
<evidence type="ECO:0008006" key="4">
    <source>
        <dbReference type="Google" id="ProtNLM"/>
    </source>
</evidence>
<reference evidence="3" key="1">
    <citation type="submission" date="2022-10" db="EMBL/GenBank/DDBJ databases">
        <title>Genome assembly of Pristionchus species.</title>
        <authorList>
            <person name="Yoshida K."/>
            <person name="Sommer R.J."/>
        </authorList>
    </citation>
    <scope>NUCLEOTIDE SEQUENCE [LARGE SCALE GENOMIC DNA]</scope>
    <source>
        <strain evidence="3">RS5460</strain>
    </source>
</reference>
<comment type="caution">
    <text evidence="2">The sequence shown here is derived from an EMBL/GenBank/DDBJ whole genome shotgun (WGS) entry which is preliminary data.</text>
</comment>
<dbReference type="InterPro" id="IPR019426">
    <property type="entry name" value="7TM_GPCR_serpentine_rcpt_Srv"/>
</dbReference>
<dbReference type="AlphaFoldDB" id="A0AAN5CI16"/>
<dbReference type="Proteomes" id="UP001328107">
    <property type="component" value="Unassembled WGS sequence"/>
</dbReference>
<feature type="transmembrane region" description="Helical" evidence="1">
    <location>
        <begin position="232"/>
        <end position="255"/>
    </location>
</feature>
<protein>
    <recommendedName>
        <fullName evidence="4">G protein-coupled receptor</fullName>
    </recommendedName>
</protein>
<feature type="transmembrane region" description="Helical" evidence="1">
    <location>
        <begin position="53"/>
        <end position="70"/>
    </location>
</feature>
<dbReference type="Gene3D" id="1.20.1070.10">
    <property type="entry name" value="Rhodopsin 7-helix transmembrane proteins"/>
    <property type="match status" value="1"/>
</dbReference>
<organism evidence="2 3">
    <name type="scientific">Pristionchus mayeri</name>
    <dbReference type="NCBI Taxonomy" id="1317129"/>
    <lineage>
        <taxon>Eukaryota</taxon>
        <taxon>Metazoa</taxon>
        <taxon>Ecdysozoa</taxon>
        <taxon>Nematoda</taxon>
        <taxon>Chromadorea</taxon>
        <taxon>Rhabditida</taxon>
        <taxon>Rhabditina</taxon>
        <taxon>Diplogasteromorpha</taxon>
        <taxon>Diplogasteroidea</taxon>
        <taxon>Neodiplogasteridae</taxon>
        <taxon>Pristionchus</taxon>
    </lineage>
</organism>
<evidence type="ECO:0000313" key="3">
    <source>
        <dbReference type="Proteomes" id="UP001328107"/>
    </source>
</evidence>
<keyword evidence="1" id="KW-0472">Membrane</keyword>
<feature type="transmembrane region" description="Helical" evidence="1">
    <location>
        <begin position="200"/>
        <end position="226"/>
    </location>
</feature>
<proteinExistence type="predicted"/>
<keyword evidence="1" id="KW-1133">Transmembrane helix</keyword>
<keyword evidence="3" id="KW-1185">Reference proteome</keyword>
<evidence type="ECO:0000313" key="2">
    <source>
        <dbReference type="EMBL" id="GMR44807.1"/>
    </source>
</evidence>
<feature type="transmembrane region" description="Helical" evidence="1">
    <location>
        <begin position="148"/>
        <end position="171"/>
    </location>
</feature>
<dbReference type="PANTHER" id="PTHR31748">
    <property type="entry name" value="SERPENTINE RECEPTOR, CLASS V"/>
    <property type="match status" value="1"/>
</dbReference>
<accession>A0AAN5CI16</accession>
<sequence length="269" mass="30746">MPDPIEFGPVMVGIEAFFYYGGTAICIVTLPVYVVVVTVLMKSTKRQTGTSGSFYRIYMIAGIVDITAILNNHLLAIMPAHGFYLDFYLSSIAVGQMWTDRNCVVANVIQLAPAILMGSLIYTSRFAYEINWQGGGYCVFANPEFQRIYFSIASVIQTIFVIYIVINYVVVFRSFQNQLRQVTSDLSSSSRAKKRQEDRLLYISVVVCVLEICTWIFSLIAFVIYVDIPLRLFYMIFNALYDVYACTPPYLLLFFSEPFQKRFLALFRL</sequence>
<dbReference type="SUPFAM" id="SSF81321">
    <property type="entry name" value="Family A G protein-coupled receptor-like"/>
    <property type="match status" value="1"/>
</dbReference>
<dbReference type="EMBL" id="BTRK01000004">
    <property type="protein sequence ID" value="GMR44807.1"/>
    <property type="molecule type" value="Genomic_DNA"/>
</dbReference>
<dbReference type="Pfam" id="PF10323">
    <property type="entry name" value="7TM_GPCR_Srv"/>
    <property type="match status" value="2"/>
</dbReference>
<feature type="transmembrane region" description="Helical" evidence="1">
    <location>
        <begin position="17"/>
        <end position="41"/>
    </location>
</feature>